<dbReference type="Proteomes" id="UP000279833">
    <property type="component" value="Unassembled WGS sequence"/>
</dbReference>
<proteinExistence type="predicted"/>
<accession>A0A183KTC0</accession>
<feature type="compositionally biased region" description="Basic and acidic residues" evidence="1">
    <location>
        <begin position="1"/>
        <end position="16"/>
    </location>
</feature>
<sequence>MESSKPKEEEKRKNKEQITLGNGDRHEKNKQELDGTRKKGQNRVGECWSAAYAQLGVTGVMYELLHRYCFGRCKNFPYRGSIVDEHSGSHADVKARIDNVRATYRQLKIIWNSKQLSLNQQQTQDFQYKCQDSSNVSGVNLENYKSHHPEDTGVY</sequence>
<reference evidence="4" key="1">
    <citation type="submission" date="2016-06" db="UniProtKB">
        <authorList>
            <consortium name="WormBaseParasite"/>
        </authorList>
    </citation>
    <scope>IDENTIFICATION</scope>
</reference>
<dbReference type="EMBL" id="UZAK01040858">
    <property type="protein sequence ID" value="VDP65411.1"/>
    <property type="molecule type" value="Genomic_DNA"/>
</dbReference>
<feature type="compositionally biased region" description="Basic and acidic residues" evidence="1">
    <location>
        <begin position="23"/>
        <end position="37"/>
    </location>
</feature>
<evidence type="ECO:0000313" key="2">
    <source>
        <dbReference type="EMBL" id="VDP65411.1"/>
    </source>
</evidence>
<name>A0A183KTC0_9TREM</name>
<protein>
    <submittedName>
        <fullName evidence="2 4">Uncharacterized protein</fullName>
    </submittedName>
</protein>
<reference evidence="2 3" key="2">
    <citation type="submission" date="2018-11" db="EMBL/GenBank/DDBJ databases">
        <authorList>
            <consortium name="Pathogen Informatics"/>
        </authorList>
    </citation>
    <scope>NUCLEOTIDE SEQUENCE [LARGE SCALE GENOMIC DNA]</scope>
    <source>
        <strain evidence="2">Dakar</strain>
        <strain evidence="3">Dakar, Senegal</strain>
    </source>
</reference>
<evidence type="ECO:0000313" key="3">
    <source>
        <dbReference type="Proteomes" id="UP000279833"/>
    </source>
</evidence>
<evidence type="ECO:0000256" key="1">
    <source>
        <dbReference type="SAM" id="MobiDB-lite"/>
    </source>
</evidence>
<feature type="region of interest" description="Disordered" evidence="1">
    <location>
        <begin position="1"/>
        <end position="39"/>
    </location>
</feature>
<gene>
    <name evidence="2" type="ORF">SCUD_LOCUS18310</name>
</gene>
<organism evidence="4">
    <name type="scientific">Schistosoma curassoni</name>
    <dbReference type="NCBI Taxonomy" id="6186"/>
    <lineage>
        <taxon>Eukaryota</taxon>
        <taxon>Metazoa</taxon>
        <taxon>Spiralia</taxon>
        <taxon>Lophotrochozoa</taxon>
        <taxon>Platyhelminthes</taxon>
        <taxon>Trematoda</taxon>
        <taxon>Digenea</taxon>
        <taxon>Strigeidida</taxon>
        <taxon>Schistosomatoidea</taxon>
        <taxon>Schistosomatidae</taxon>
        <taxon>Schistosoma</taxon>
    </lineage>
</organism>
<dbReference type="WBParaSite" id="SCUD_0001831301-mRNA-1">
    <property type="protein sequence ID" value="SCUD_0001831301-mRNA-1"/>
    <property type="gene ID" value="SCUD_0001831301"/>
</dbReference>
<keyword evidence="3" id="KW-1185">Reference proteome</keyword>
<dbReference type="AlphaFoldDB" id="A0A183KTC0"/>
<evidence type="ECO:0000313" key="4">
    <source>
        <dbReference type="WBParaSite" id="SCUD_0001831301-mRNA-1"/>
    </source>
</evidence>